<dbReference type="EMBL" id="CP025958">
    <property type="protein sequence ID" value="AWM38160.1"/>
    <property type="molecule type" value="Genomic_DNA"/>
</dbReference>
<keyword evidence="2" id="KW-1185">Reference proteome</keyword>
<reference evidence="1 2" key="1">
    <citation type="submission" date="2018-01" db="EMBL/GenBank/DDBJ databases">
        <title>G. obscuriglobus.</title>
        <authorList>
            <person name="Franke J."/>
            <person name="Blomberg W."/>
            <person name="Selmecki A."/>
        </authorList>
    </citation>
    <scope>NUCLEOTIDE SEQUENCE [LARGE SCALE GENOMIC DNA]</scope>
    <source>
        <strain evidence="1 2">DSM 5831</strain>
    </source>
</reference>
<dbReference type="AlphaFoldDB" id="A0A2Z3HAI9"/>
<dbReference type="KEGG" id="gog:C1280_14965"/>
<accession>A0A2Z3HAI9</accession>
<gene>
    <name evidence="1" type="ORF">C1280_14965</name>
</gene>
<protein>
    <submittedName>
        <fullName evidence="1">Uncharacterized protein</fullName>
    </submittedName>
</protein>
<proteinExistence type="predicted"/>
<dbReference type="Proteomes" id="UP000245802">
    <property type="component" value="Chromosome"/>
</dbReference>
<sequence length="93" mass="10771">MPQGLGCRRPILGVRGDELTDAANDRFVRCVRYGLRYLGTDRRKGRPDLRVYIRYVRRINVVFDQKPKQARGNLLPLPLVADTGLDQRPHVRE</sequence>
<organism evidence="1 2">
    <name type="scientific">Gemmata obscuriglobus</name>
    <dbReference type="NCBI Taxonomy" id="114"/>
    <lineage>
        <taxon>Bacteria</taxon>
        <taxon>Pseudomonadati</taxon>
        <taxon>Planctomycetota</taxon>
        <taxon>Planctomycetia</taxon>
        <taxon>Gemmatales</taxon>
        <taxon>Gemmataceae</taxon>
        <taxon>Gemmata</taxon>
    </lineage>
</organism>
<evidence type="ECO:0000313" key="2">
    <source>
        <dbReference type="Proteomes" id="UP000245802"/>
    </source>
</evidence>
<dbReference type="RefSeq" id="WP_010038125.1">
    <property type="nucleotide sequence ID" value="NZ_CP025958.1"/>
</dbReference>
<name>A0A2Z3HAI9_9BACT</name>
<evidence type="ECO:0000313" key="1">
    <source>
        <dbReference type="EMBL" id="AWM38160.1"/>
    </source>
</evidence>